<dbReference type="Proteomes" id="UP001549320">
    <property type="component" value="Unassembled WGS sequence"/>
</dbReference>
<proteinExistence type="predicted"/>
<sequence>MSSSRRGIHLRYTFESTKPASQLGADIENPLFDLLSALETHGSISAAARAQNGSYRHAWSSLKHWESVLGSPLVQWEQGKRARLTPFAQRLMWAERQARVRMTPHVEALRAELARVFALADDASLQVLEIFASHDLGLPRLQALAEECDGLHIGLRFAGSQEALRALNDGRCRVAGFHVAQNAQSTSLMAKALRPLLQPGTHKLIGSHWRRQGWIWRMGETRPDSISALRSGNWRFVSRQPSSGTRLLTDHLLAQSEVSPEHVPGYNTHMEDTHVAVASSIASGAGDVGIGIEAAAMEAGLAFSPLVDENYYLLCLKEDLETPPLRALRARLASPAWAEALLKLPGYGVNRPGEVLSLTQALPWWRYKNPKSD</sequence>
<keyword evidence="4" id="KW-1185">Reference proteome</keyword>
<feature type="domain" description="PBP" evidence="2">
    <location>
        <begin position="143"/>
        <end position="329"/>
    </location>
</feature>
<comment type="caution">
    <text evidence="3">The sequence shown here is derived from an EMBL/GenBank/DDBJ whole genome shotgun (WGS) entry which is preliminary data.</text>
</comment>
<name>A0ABV2Q4W3_9BURK</name>
<organism evidence="3 4">
    <name type="scientific">Ottowia thiooxydans</name>
    <dbReference type="NCBI Taxonomy" id="219182"/>
    <lineage>
        <taxon>Bacteria</taxon>
        <taxon>Pseudomonadati</taxon>
        <taxon>Pseudomonadota</taxon>
        <taxon>Betaproteobacteria</taxon>
        <taxon>Burkholderiales</taxon>
        <taxon>Comamonadaceae</taxon>
        <taxon>Ottowia</taxon>
    </lineage>
</organism>
<reference evidence="3 4" key="1">
    <citation type="submission" date="2024-06" db="EMBL/GenBank/DDBJ databases">
        <title>Sorghum-associated microbial communities from plants grown in Nebraska, USA.</title>
        <authorList>
            <person name="Schachtman D."/>
        </authorList>
    </citation>
    <scope>NUCLEOTIDE SEQUENCE [LARGE SCALE GENOMIC DNA]</scope>
    <source>
        <strain evidence="3 4">2709</strain>
    </source>
</reference>
<evidence type="ECO:0000313" key="3">
    <source>
        <dbReference type="EMBL" id="MET4576079.1"/>
    </source>
</evidence>
<dbReference type="PANTHER" id="PTHR38431">
    <property type="entry name" value="BLL2305 PROTEIN"/>
    <property type="match status" value="1"/>
</dbReference>
<dbReference type="InterPro" id="IPR000847">
    <property type="entry name" value="LysR_HTH_N"/>
</dbReference>
<dbReference type="InterPro" id="IPR024370">
    <property type="entry name" value="PBP_domain"/>
</dbReference>
<evidence type="ECO:0000313" key="4">
    <source>
        <dbReference type="Proteomes" id="UP001549320"/>
    </source>
</evidence>
<dbReference type="SUPFAM" id="SSF46785">
    <property type="entry name" value="Winged helix' DNA-binding domain"/>
    <property type="match status" value="1"/>
</dbReference>
<dbReference type="InterPro" id="IPR036390">
    <property type="entry name" value="WH_DNA-bd_sf"/>
</dbReference>
<gene>
    <name evidence="3" type="ORF">ABIE13_001179</name>
</gene>
<evidence type="ECO:0000259" key="1">
    <source>
        <dbReference type="Pfam" id="PF00126"/>
    </source>
</evidence>
<dbReference type="PANTHER" id="PTHR38431:SF1">
    <property type="entry name" value="BLL2305 PROTEIN"/>
    <property type="match status" value="1"/>
</dbReference>
<dbReference type="Gene3D" id="1.10.10.10">
    <property type="entry name" value="Winged helix-like DNA-binding domain superfamily/Winged helix DNA-binding domain"/>
    <property type="match status" value="1"/>
</dbReference>
<dbReference type="EMBL" id="JBEPSH010000002">
    <property type="protein sequence ID" value="MET4576079.1"/>
    <property type="molecule type" value="Genomic_DNA"/>
</dbReference>
<feature type="domain" description="HTH lysR-type" evidence="1">
    <location>
        <begin position="34"/>
        <end position="89"/>
    </location>
</feature>
<accession>A0ABV2Q4W3</accession>
<dbReference type="Pfam" id="PF12727">
    <property type="entry name" value="PBP_like"/>
    <property type="match status" value="1"/>
</dbReference>
<dbReference type="SUPFAM" id="SSF53850">
    <property type="entry name" value="Periplasmic binding protein-like II"/>
    <property type="match status" value="1"/>
</dbReference>
<protein>
    <submittedName>
        <fullName evidence="3">Molybdopterin biosynthesis protein</fullName>
    </submittedName>
</protein>
<dbReference type="InterPro" id="IPR036388">
    <property type="entry name" value="WH-like_DNA-bd_sf"/>
</dbReference>
<evidence type="ECO:0000259" key="2">
    <source>
        <dbReference type="Pfam" id="PF12727"/>
    </source>
</evidence>
<dbReference type="RefSeq" id="WP_354441947.1">
    <property type="nucleotide sequence ID" value="NZ_JBEPSH010000002.1"/>
</dbReference>
<dbReference type="Pfam" id="PF00126">
    <property type="entry name" value="HTH_1"/>
    <property type="match status" value="1"/>
</dbReference>